<accession>A0A016WJ11</accession>
<dbReference type="Proteomes" id="UP000024635">
    <property type="component" value="Unassembled WGS sequence"/>
</dbReference>
<keyword evidence="2" id="KW-1185">Reference proteome</keyword>
<sequence length="137" mass="15184">MDGRLGYAVDYQSMKNDGEEKLLRVFQYTASKGKRYTDALGRSLYAIILSMKDSNVTHCLSNLRPDIGLVRTYNIDCDDSGNMCTGMIAASEEGRAIYIVFRDTASRKQPVVLPSFFRCASGALAANLHLHGLHGRM</sequence>
<gene>
    <name evidence="1" type="primary">Acey_s0649.g1125</name>
    <name evidence="1" type="ORF">Y032_0649g1125</name>
</gene>
<organism evidence="1 2">
    <name type="scientific">Ancylostoma ceylanicum</name>
    <dbReference type="NCBI Taxonomy" id="53326"/>
    <lineage>
        <taxon>Eukaryota</taxon>
        <taxon>Metazoa</taxon>
        <taxon>Ecdysozoa</taxon>
        <taxon>Nematoda</taxon>
        <taxon>Chromadorea</taxon>
        <taxon>Rhabditida</taxon>
        <taxon>Rhabditina</taxon>
        <taxon>Rhabditomorpha</taxon>
        <taxon>Strongyloidea</taxon>
        <taxon>Ancylostomatidae</taxon>
        <taxon>Ancylostomatinae</taxon>
        <taxon>Ancylostoma</taxon>
    </lineage>
</organism>
<protein>
    <submittedName>
        <fullName evidence="1">Uncharacterized protein</fullName>
    </submittedName>
</protein>
<comment type="caution">
    <text evidence="1">The sequence shown here is derived from an EMBL/GenBank/DDBJ whole genome shotgun (WGS) entry which is preliminary data.</text>
</comment>
<dbReference type="PANTHER" id="PTHR45908">
    <property type="entry name" value="PROTEIN CBG11750-RELATED"/>
    <property type="match status" value="1"/>
</dbReference>
<proteinExistence type="predicted"/>
<dbReference type="EMBL" id="JARK01000249">
    <property type="protein sequence ID" value="EYC39620.1"/>
    <property type="molecule type" value="Genomic_DNA"/>
</dbReference>
<evidence type="ECO:0000313" key="1">
    <source>
        <dbReference type="EMBL" id="EYC39620.1"/>
    </source>
</evidence>
<dbReference type="PANTHER" id="PTHR45908:SF15">
    <property type="entry name" value="FUNGAL LIPASE-LIKE DOMAIN-CONTAINING PROTEIN"/>
    <property type="match status" value="1"/>
</dbReference>
<evidence type="ECO:0000313" key="2">
    <source>
        <dbReference type="Proteomes" id="UP000024635"/>
    </source>
</evidence>
<dbReference type="STRING" id="53326.A0A016WJ11"/>
<reference evidence="2" key="1">
    <citation type="journal article" date="2015" name="Nat. Genet.">
        <title>The genome and transcriptome of the zoonotic hookworm Ancylostoma ceylanicum identify infection-specific gene families.</title>
        <authorList>
            <person name="Schwarz E.M."/>
            <person name="Hu Y."/>
            <person name="Antoshechkin I."/>
            <person name="Miller M.M."/>
            <person name="Sternberg P.W."/>
            <person name="Aroian R.V."/>
        </authorList>
    </citation>
    <scope>NUCLEOTIDE SEQUENCE</scope>
    <source>
        <strain evidence="2">HY135</strain>
    </source>
</reference>
<name>A0A016WJ11_9BILA</name>
<dbReference type="AlphaFoldDB" id="A0A016WJ11"/>
<dbReference type="OrthoDB" id="426718at2759"/>